<dbReference type="PRINTS" id="PR01356">
    <property type="entry name" value="GFGPROTEIN"/>
</dbReference>
<dbReference type="Pfam" id="PF18290">
    <property type="entry name" value="Nudix_hydro"/>
    <property type="match status" value="1"/>
</dbReference>
<dbReference type="OMA" id="WIPKDDN"/>
<organism evidence="5">
    <name type="scientific">Eucalyptus grandis</name>
    <name type="common">Flooded gum</name>
    <dbReference type="NCBI Taxonomy" id="71139"/>
    <lineage>
        <taxon>Eukaryota</taxon>
        <taxon>Viridiplantae</taxon>
        <taxon>Streptophyta</taxon>
        <taxon>Embryophyta</taxon>
        <taxon>Tracheophyta</taxon>
        <taxon>Spermatophyta</taxon>
        <taxon>Magnoliopsida</taxon>
        <taxon>eudicotyledons</taxon>
        <taxon>Gunneridae</taxon>
        <taxon>Pentapetalae</taxon>
        <taxon>rosids</taxon>
        <taxon>malvids</taxon>
        <taxon>Myrtales</taxon>
        <taxon>Myrtaceae</taxon>
        <taxon>Myrtoideae</taxon>
        <taxon>Eucalypteae</taxon>
        <taxon>Eucalyptus</taxon>
    </lineage>
</organism>
<comment type="similarity">
    <text evidence="1">Belongs to the Nudix hydrolase family.</text>
</comment>
<dbReference type="Gramene" id="KCW75106">
    <property type="protein sequence ID" value="KCW75106"/>
    <property type="gene ID" value="EUGRSUZ_E03856"/>
</dbReference>
<dbReference type="EMBL" id="KK198757">
    <property type="protein sequence ID" value="KCW75106.1"/>
    <property type="molecule type" value="Genomic_DNA"/>
</dbReference>
<dbReference type="SUPFAM" id="SSF55811">
    <property type="entry name" value="Nudix"/>
    <property type="match status" value="1"/>
</dbReference>
<dbReference type="FunFam" id="3.90.79.10:FF:000015">
    <property type="entry name" value="Nudix hydrolase 8"/>
    <property type="match status" value="1"/>
</dbReference>
<protein>
    <recommendedName>
        <fullName evidence="4">Nudix hydrolase domain-containing protein</fullName>
    </recommendedName>
</protein>
<dbReference type="InterPro" id="IPR015797">
    <property type="entry name" value="NUDIX_hydrolase-like_dom_sf"/>
</dbReference>
<dbReference type="FunCoup" id="A0A059CAA8">
    <property type="interactions" value="649"/>
</dbReference>
<dbReference type="FunFam" id="3.40.630.30:FF:000016">
    <property type="entry name" value="nudix hydrolase 2"/>
    <property type="match status" value="1"/>
</dbReference>
<dbReference type="Pfam" id="PF00293">
    <property type="entry name" value="NUDIX"/>
    <property type="match status" value="1"/>
</dbReference>
<sequence>MPTSLSRLAPLRVAFPPVPVAVAVAVVLAAANNPSLPLLRRLLLPPRNRSAALSLAPRIPPPLGIRARPRAIGSMSRPVDAAEAAAAAVESELRLLSSVEDHYGGVIVEMKEAMDSATFISVLRASISQWREQGKRGVWIKLPIELVNLVEAAVTEGFWYHHAEPKYLMLVYWIPQTAHTIPTNATHRVGVGVVVMNEKEEVLVVQEKTGIFRGTGVWKFPTGVVDEGEDICAAAVREAKEETGIDAEFVEVLGFRQSHQSFFQKSDLFFVCLLRPLSFDIQKQDVEIEAAQWMPFEEYAAQPFSQKNELVRYIIEMCSAKKNGKYSGLTPVLTSSFTDQKSYLYLDRTAISGAGSK</sequence>
<name>A0A059CAA8_EUCGR</name>
<dbReference type="InterPro" id="IPR040618">
    <property type="entry name" value="Pre-Nudix"/>
</dbReference>
<dbReference type="InterPro" id="IPR000086">
    <property type="entry name" value="NUDIX_hydrolase_dom"/>
</dbReference>
<accession>A0A059CAA8</accession>
<feature type="domain" description="Nudix hydrolase" evidence="4">
    <location>
        <begin position="186"/>
        <end position="316"/>
    </location>
</feature>
<dbReference type="KEGG" id="egr:104445588"/>
<dbReference type="GO" id="GO:0051287">
    <property type="term" value="F:NAD binding"/>
    <property type="evidence" value="ECO:0000318"/>
    <property type="project" value="GO_Central"/>
</dbReference>
<dbReference type="GO" id="GO:0047631">
    <property type="term" value="F:ADP-ribose diphosphatase activity"/>
    <property type="evidence" value="ECO:0000318"/>
    <property type="project" value="GO_Central"/>
</dbReference>
<dbReference type="PROSITE" id="PS51462">
    <property type="entry name" value="NUDIX"/>
    <property type="match status" value="1"/>
</dbReference>
<evidence type="ECO:0000256" key="2">
    <source>
        <dbReference type="ARBA" id="ARBA00022723"/>
    </source>
</evidence>
<dbReference type="eggNOG" id="KOG0648">
    <property type="taxonomic scope" value="Eukaryota"/>
</dbReference>
<dbReference type="GO" id="GO:0035529">
    <property type="term" value="F:NADH pyrophosphatase activity"/>
    <property type="evidence" value="ECO:0000318"/>
    <property type="project" value="GO_Central"/>
</dbReference>
<evidence type="ECO:0000256" key="3">
    <source>
        <dbReference type="ARBA" id="ARBA00022801"/>
    </source>
</evidence>
<keyword evidence="2" id="KW-0479">Metal-binding</keyword>
<evidence type="ECO:0000259" key="4">
    <source>
        <dbReference type="PROSITE" id="PS51462"/>
    </source>
</evidence>
<evidence type="ECO:0000313" key="5">
    <source>
        <dbReference type="EMBL" id="KCW75106.1"/>
    </source>
</evidence>
<gene>
    <name evidence="5" type="ORF">EUGRSUZ_E03856</name>
</gene>
<dbReference type="CDD" id="cd04670">
    <property type="entry name" value="NUDIX_ASFGF2_Nudt6"/>
    <property type="match status" value="1"/>
</dbReference>
<dbReference type="AlphaFoldDB" id="A0A059CAA8"/>
<dbReference type="InterPro" id="IPR020084">
    <property type="entry name" value="NUDIX_hydrolase_CS"/>
</dbReference>
<proteinExistence type="inferred from homology"/>
<reference evidence="5" key="1">
    <citation type="submission" date="2013-07" db="EMBL/GenBank/DDBJ databases">
        <title>The genome of Eucalyptus grandis.</title>
        <authorList>
            <person name="Schmutz J."/>
            <person name="Hayes R."/>
            <person name="Myburg A."/>
            <person name="Tuskan G."/>
            <person name="Grattapaglia D."/>
            <person name="Rokhsar D.S."/>
        </authorList>
    </citation>
    <scope>NUCLEOTIDE SEQUENCE</scope>
    <source>
        <tissue evidence="5">Leaf extractions</tissue>
    </source>
</reference>
<dbReference type="PANTHER" id="PTHR13994:SF29">
    <property type="entry name" value="NUDIX HYDROLASE 2"/>
    <property type="match status" value="1"/>
</dbReference>
<dbReference type="OrthoDB" id="447842at2759"/>
<dbReference type="Gene3D" id="3.40.630.30">
    <property type="match status" value="1"/>
</dbReference>
<dbReference type="Gene3D" id="3.90.79.10">
    <property type="entry name" value="Nucleoside Triphosphate Pyrophosphohydrolase"/>
    <property type="match status" value="1"/>
</dbReference>
<dbReference type="InParanoid" id="A0A059CAA8"/>
<dbReference type="InterPro" id="IPR003293">
    <property type="entry name" value="Nudix_hydrolase6-like"/>
</dbReference>
<dbReference type="GO" id="GO:0046872">
    <property type="term" value="F:metal ion binding"/>
    <property type="evidence" value="ECO:0007669"/>
    <property type="project" value="UniProtKB-KW"/>
</dbReference>
<dbReference type="PANTHER" id="PTHR13994">
    <property type="entry name" value="NUDIX HYDROLASE RELATED"/>
    <property type="match status" value="1"/>
</dbReference>
<dbReference type="PROSITE" id="PS00893">
    <property type="entry name" value="NUDIX_BOX"/>
    <property type="match status" value="1"/>
</dbReference>
<keyword evidence="3" id="KW-0378">Hydrolase</keyword>
<evidence type="ECO:0000256" key="1">
    <source>
        <dbReference type="ARBA" id="ARBA00005582"/>
    </source>
</evidence>